<organism evidence="1">
    <name type="scientific">Pararge aegeria</name>
    <name type="common">speckled wood butterfly</name>
    <dbReference type="NCBI Taxonomy" id="116150"/>
    <lineage>
        <taxon>Eukaryota</taxon>
        <taxon>Metazoa</taxon>
        <taxon>Ecdysozoa</taxon>
        <taxon>Arthropoda</taxon>
        <taxon>Hexapoda</taxon>
        <taxon>Insecta</taxon>
        <taxon>Pterygota</taxon>
        <taxon>Neoptera</taxon>
        <taxon>Endopterygota</taxon>
        <taxon>Lepidoptera</taxon>
        <taxon>Glossata</taxon>
        <taxon>Ditrysia</taxon>
        <taxon>Papilionoidea</taxon>
        <taxon>Nymphalidae</taxon>
        <taxon>Satyrinae</taxon>
        <taxon>Satyrini</taxon>
        <taxon>Parargina</taxon>
        <taxon>Pararge</taxon>
    </lineage>
</organism>
<accession>S4PL86</accession>
<dbReference type="AlphaFoldDB" id="S4PL86"/>
<evidence type="ECO:0000313" key="1">
    <source>
        <dbReference type="EMBL" id="JAA88390.1"/>
    </source>
</evidence>
<proteinExistence type="predicted"/>
<name>S4PL86_9NEOP</name>
<protein>
    <submittedName>
        <fullName evidence="1">Uncharacterized protein</fullName>
    </submittedName>
</protein>
<reference evidence="1" key="2">
    <citation type="submission" date="2013-05" db="EMBL/GenBank/DDBJ databases">
        <authorList>
            <person name="Carter J.-M."/>
            <person name="Baker S.C."/>
            <person name="Pink R."/>
            <person name="Carter D.R.F."/>
            <person name="Collins A."/>
            <person name="Tomlin J."/>
            <person name="Gibbs M."/>
            <person name="Breuker C.J."/>
        </authorList>
    </citation>
    <scope>NUCLEOTIDE SEQUENCE</scope>
    <source>
        <tissue evidence="1">Ovary</tissue>
    </source>
</reference>
<reference evidence="1" key="1">
    <citation type="journal article" date="2013" name="BMC Genomics">
        <title>Unscrambling butterfly oogenesis.</title>
        <authorList>
            <person name="Carter J.M."/>
            <person name="Baker S.C."/>
            <person name="Pink R."/>
            <person name="Carter D.R."/>
            <person name="Collins A."/>
            <person name="Tomlin J."/>
            <person name="Gibbs M."/>
            <person name="Breuker C.J."/>
        </authorList>
    </citation>
    <scope>NUCLEOTIDE SEQUENCE</scope>
    <source>
        <tissue evidence="1">Ovary</tissue>
    </source>
</reference>
<dbReference type="EMBL" id="GAIX01004170">
    <property type="protein sequence ID" value="JAA88390.1"/>
    <property type="molecule type" value="Transcribed_RNA"/>
</dbReference>
<sequence length="111" mass="11761">MFAASRVTRRAAADSTLREGLPVACCSHTWPAGSMRRPGSLARVLSRAGASAVPAGGICPAREGAVCAEVSTVLFTIFVISLMPDCTSYRVETTSFPDLKWKLSNNVPLFA</sequence>